<keyword evidence="2" id="KW-1185">Reference proteome</keyword>
<gene>
    <name evidence="1" type="ORF">JOF39_001008</name>
</gene>
<comment type="caution">
    <text evidence="1">The sequence shown here is derived from an EMBL/GenBank/DDBJ whole genome shotgun (WGS) entry which is preliminary data.</text>
</comment>
<dbReference type="EMBL" id="JAGIOJ010000001">
    <property type="protein sequence ID" value="MBP2397927.1"/>
    <property type="molecule type" value="Genomic_DNA"/>
</dbReference>
<protein>
    <submittedName>
        <fullName evidence="1">DNA-binding Xre family transcriptional regulator</fullName>
    </submittedName>
</protein>
<sequence>MSTKELAGRLKTSTDRVQKLESGDLDRIQLATLRRHAEAIGCHLELRYVAEGAHAAFS</sequence>
<proteinExistence type="predicted"/>
<organism evidence="1 2">
    <name type="scientific">Glutamicibacter protophormiae</name>
    <name type="common">Brevibacterium protophormiae</name>
    <dbReference type="NCBI Taxonomy" id="37930"/>
    <lineage>
        <taxon>Bacteria</taxon>
        <taxon>Bacillati</taxon>
        <taxon>Actinomycetota</taxon>
        <taxon>Actinomycetes</taxon>
        <taxon>Micrococcales</taxon>
        <taxon>Micrococcaceae</taxon>
        <taxon>Glutamicibacter</taxon>
    </lineage>
</organism>
<dbReference type="Gene3D" id="1.10.260.40">
    <property type="entry name" value="lambda repressor-like DNA-binding domains"/>
    <property type="match status" value="1"/>
</dbReference>
<reference evidence="1 2" key="1">
    <citation type="submission" date="2021-03" db="EMBL/GenBank/DDBJ databases">
        <title>Sequencing the genomes of 1000 actinobacteria strains.</title>
        <authorList>
            <person name="Klenk H.-P."/>
        </authorList>
    </citation>
    <scope>NUCLEOTIDE SEQUENCE [LARGE SCALE GENOMIC DNA]</scope>
    <source>
        <strain evidence="1 2">DSM 20168</strain>
    </source>
</reference>
<accession>A0ABS4XN82</accession>
<dbReference type="GO" id="GO:0003677">
    <property type="term" value="F:DNA binding"/>
    <property type="evidence" value="ECO:0007669"/>
    <property type="project" value="UniProtKB-KW"/>
</dbReference>
<dbReference type="Proteomes" id="UP001195422">
    <property type="component" value="Unassembled WGS sequence"/>
</dbReference>
<evidence type="ECO:0000313" key="1">
    <source>
        <dbReference type="EMBL" id="MBP2397927.1"/>
    </source>
</evidence>
<keyword evidence="1" id="KW-0238">DNA-binding</keyword>
<evidence type="ECO:0000313" key="2">
    <source>
        <dbReference type="Proteomes" id="UP001195422"/>
    </source>
</evidence>
<dbReference type="InterPro" id="IPR010982">
    <property type="entry name" value="Lambda_DNA-bd_dom_sf"/>
</dbReference>
<name>A0ABS4XN82_GLUPR</name>
<dbReference type="SUPFAM" id="SSF47413">
    <property type="entry name" value="lambda repressor-like DNA-binding domains"/>
    <property type="match status" value="1"/>
</dbReference>